<accession>A0A815TL62</accession>
<feature type="domain" description="Helicase C-terminal" evidence="6">
    <location>
        <begin position="1"/>
        <end position="74"/>
    </location>
</feature>
<proteinExistence type="inferred from homology"/>
<evidence type="ECO:0000256" key="3">
    <source>
        <dbReference type="ARBA" id="ARBA00022840"/>
    </source>
</evidence>
<dbReference type="OrthoDB" id="3370at2759"/>
<dbReference type="GO" id="GO:0016787">
    <property type="term" value="F:hydrolase activity"/>
    <property type="evidence" value="ECO:0007669"/>
    <property type="project" value="UniProtKB-KW"/>
</dbReference>
<keyword evidence="2 5" id="KW-0378">Hydrolase</keyword>
<dbReference type="SUPFAM" id="SSF52540">
    <property type="entry name" value="P-loop containing nucleoside triphosphate hydrolases"/>
    <property type="match status" value="1"/>
</dbReference>
<comment type="domain">
    <text evidence="5">The Q motif is unique to and characteristic of the DEAD box family of RNA helicases and controls ATP binding and hydrolysis.</text>
</comment>
<dbReference type="PROSITE" id="PS51194">
    <property type="entry name" value="HELICASE_CTER"/>
    <property type="match status" value="1"/>
</dbReference>
<evidence type="ECO:0000313" key="7">
    <source>
        <dbReference type="EMBL" id="CAF1505325.1"/>
    </source>
</evidence>
<dbReference type="GO" id="GO:0003724">
    <property type="term" value="F:RNA helicase activity"/>
    <property type="evidence" value="ECO:0007669"/>
    <property type="project" value="UniProtKB-EC"/>
</dbReference>
<comment type="caution">
    <text evidence="7">The sequence shown here is derived from an EMBL/GenBank/DDBJ whole genome shotgun (WGS) entry which is preliminary data.</text>
</comment>
<dbReference type="InterPro" id="IPR001650">
    <property type="entry name" value="Helicase_C-like"/>
</dbReference>
<dbReference type="GO" id="GO:0003723">
    <property type="term" value="F:RNA binding"/>
    <property type="evidence" value="ECO:0007669"/>
    <property type="project" value="UniProtKB-UniRule"/>
</dbReference>
<dbReference type="GO" id="GO:0005524">
    <property type="term" value="F:ATP binding"/>
    <property type="evidence" value="ECO:0007669"/>
    <property type="project" value="UniProtKB-UniRule"/>
</dbReference>
<comment type="similarity">
    <text evidence="5">Belongs to the DEAD box helicase family.</text>
</comment>
<keyword evidence="5" id="KW-0347">Helicase</keyword>
<evidence type="ECO:0000256" key="4">
    <source>
        <dbReference type="ARBA" id="ARBA00022884"/>
    </source>
</evidence>
<protein>
    <recommendedName>
        <fullName evidence="5">ATP-dependent RNA helicase</fullName>
        <ecNumber evidence="5">3.6.4.13</ecNumber>
    </recommendedName>
</protein>
<evidence type="ECO:0000313" key="8">
    <source>
        <dbReference type="Proteomes" id="UP000663882"/>
    </source>
</evidence>
<evidence type="ECO:0000256" key="1">
    <source>
        <dbReference type="ARBA" id="ARBA00022741"/>
    </source>
</evidence>
<dbReference type="PANTHER" id="PTHR24031">
    <property type="entry name" value="RNA HELICASE"/>
    <property type="match status" value="1"/>
</dbReference>
<comment type="function">
    <text evidence="5">RNA helicase.</text>
</comment>
<name>A0A815TL62_9BILA</name>
<dbReference type="EC" id="3.6.4.13" evidence="5"/>
<sequence>RGIDIPNIDCVILYDLPKNIRTYTHRIGRTARAGKIGRSITMIEKERLIMFRTTIKTYRRNKLKPLNIRKENFSFMLNDYQKALEIFSNATSFDPCSGCEIPCSKHACYPSEIAKEIDQGNMIGSVEK</sequence>
<comment type="catalytic activity">
    <reaction evidence="5">
        <text>ATP + H2O = ADP + phosphate + H(+)</text>
        <dbReference type="Rhea" id="RHEA:13065"/>
        <dbReference type="ChEBI" id="CHEBI:15377"/>
        <dbReference type="ChEBI" id="CHEBI:15378"/>
        <dbReference type="ChEBI" id="CHEBI:30616"/>
        <dbReference type="ChEBI" id="CHEBI:43474"/>
        <dbReference type="ChEBI" id="CHEBI:456216"/>
        <dbReference type="EC" id="3.6.4.13"/>
    </reaction>
</comment>
<evidence type="ECO:0000256" key="2">
    <source>
        <dbReference type="ARBA" id="ARBA00022801"/>
    </source>
</evidence>
<dbReference type="Proteomes" id="UP000663882">
    <property type="component" value="Unassembled WGS sequence"/>
</dbReference>
<organism evidence="7 8">
    <name type="scientific">Rotaria sordida</name>
    <dbReference type="NCBI Taxonomy" id="392033"/>
    <lineage>
        <taxon>Eukaryota</taxon>
        <taxon>Metazoa</taxon>
        <taxon>Spiralia</taxon>
        <taxon>Gnathifera</taxon>
        <taxon>Rotifera</taxon>
        <taxon>Eurotatoria</taxon>
        <taxon>Bdelloidea</taxon>
        <taxon>Philodinida</taxon>
        <taxon>Philodinidae</taxon>
        <taxon>Rotaria</taxon>
    </lineage>
</organism>
<dbReference type="Pfam" id="PF00271">
    <property type="entry name" value="Helicase_C"/>
    <property type="match status" value="1"/>
</dbReference>
<dbReference type="Gene3D" id="3.40.50.300">
    <property type="entry name" value="P-loop containing nucleotide triphosphate hydrolases"/>
    <property type="match status" value="1"/>
</dbReference>
<reference evidence="7" key="1">
    <citation type="submission" date="2021-02" db="EMBL/GenBank/DDBJ databases">
        <authorList>
            <person name="Nowell W R."/>
        </authorList>
    </citation>
    <scope>NUCLEOTIDE SEQUENCE</scope>
</reference>
<evidence type="ECO:0000256" key="5">
    <source>
        <dbReference type="RuleBase" id="RU365068"/>
    </source>
</evidence>
<dbReference type="InterPro" id="IPR027417">
    <property type="entry name" value="P-loop_NTPase"/>
</dbReference>
<dbReference type="EMBL" id="CAJNOO010011917">
    <property type="protein sequence ID" value="CAF1505325.1"/>
    <property type="molecule type" value="Genomic_DNA"/>
</dbReference>
<keyword evidence="4 5" id="KW-0694">RNA-binding</keyword>
<keyword evidence="3 5" id="KW-0067">ATP-binding</keyword>
<feature type="non-terminal residue" evidence="7">
    <location>
        <position position="1"/>
    </location>
</feature>
<keyword evidence="1 5" id="KW-0547">Nucleotide-binding</keyword>
<gene>
    <name evidence="7" type="ORF">RFH988_LOCUS38903</name>
</gene>
<dbReference type="AlphaFoldDB" id="A0A815TL62"/>
<feature type="non-terminal residue" evidence="7">
    <location>
        <position position="128"/>
    </location>
</feature>
<evidence type="ECO:0000259" key="6">
    <source>
        <dbReference type="PROSITE" id="PS51194"/>
    </source>
</evidence>